<dbReference type="GO" id="GO:0016702">
    <property type="term" value="F:oxidoreductase activity, acting on single donors with incorporation of molecular oxygen, incorporation of two atoms of oxygen"/>
    <property type="evidence" value="ECO:0007669"/>
    <property type="project" value="InterPro"/>
</dbReference>
<dbReference type="InterPro" id="IPR010300">
    <property type="entry name" value="CDO_1"/>
</dbReference>
<keyword evidence="8" id="KW-1185">Reference proteome</keyword>
<dbReference type="Gene3D" id="2.60.120.10">
    <property type="entry name" value="Jelly Rolls"/>
    <property type="match status" value="1"/>
</dbReference>
<evidence type="ECO:0000256" key="5">
    <source>
        <dbReference type="ARBA" id="ARBA00023004"/>
    </source>
</evidence>
<evidence type="ECO:0000256" key="1">
    <source>
        <dbReference type="ARBA" id="ARBA00006622"/>
    </source>
</evidence>
<evidence type="ECO:0000256" key="2">
    <source>
        <dbReference type="ARBA" id="ARBA00022723"/>
    </source>
</evidence>
<dbReference type="InterPro" id="IPR011051">
    <property type="entry name" value="RmlC_Cupin_sf"/>
</dbReference>
<organism evidence="7 8">
    <name type="scientific">Paenibacillus ginsengarvi</name>
    <dbReference type="NCBI Taxonomy" id="400777"/>
    <lineage>
        <taxon>Bacteria</taxon>
        <taxon>Bacillati</taxon>
        <taxon>Bacillota</taxon>
        <taxon>Bacilli</taxon>
        <taxon>Bacillales</taxon>
        <taxon>Paenibacillaceae</taxon>
        <taxon>Paenibacillus</taxon>
    </lineage>
</organism>
<dbReference type="Pfam" id="PF05995">
    <property type="entry name" value="CDO_I"/>
    <property type="match status" value="1"/>
</dbReference>
<evidence type="ECO:0000256" key="3">
    <source>
        <dbReference type="ARBA" id="ARBA00022964"/>
    </source>
</evidence>
<dbReference type="PANTHER" id="PTHR12918">
    <property type="entry name" value="CYSTEINE DIOXYGENASE"/>
    <property type="match status" value="1"/>
</dbReference>
<reference evidence="7 8" key="1">
    <citation type="journal article" date="2007" name="Int. J. Syst. Evol. Microbiol.">
        <title>Paenibacillus ginsengarvi sp. nov., isolated from soil from ginseng cultivation.</title>
        <authorList>
            <person name="Yoon M.H."/>
            <person name="Ten L.N."/>
            <person name="Im W.T."/>
        </authorList>
    </citation>
    <scope>NUCLEOTIDE SEQUENCE [LARGE SCALE GENOMIC DNA]</scope>
    <source>
        <strain evidence="7 8">KCTC 13059</strain>
    </source>
</reference>
<dbReference type="PANTHER" id="PTHR12918:SF1">
    <property type="entry name" value="CYSTEINE DIOXYGENASE TYPE 1"/>
    <property type="match status" value="1"/>
</dbReference>
<protein>
    <submittedName>
        <fullName evidence="7">Cysteine dioxygenase</fullName>
    </submittedName>
</protein>
<comment type="similarity">
    <text evidence="1">Belongs to the cysteine dioxygenase family.</text>
</comment>
<dbReference type="AlphaFoldDB" id="A0A3B0CHF9"/>
<dbReference type="InterPro" id="IPR014710">
    <property type="entry name" value="RmlC-like_jellyroll"/>
</dbReference>
<dbReference type="OrthoDB" id="7059163at2"/>
<feature type="binding site" evidence="6">
    <location>
        <position position="126"/>
    </location>
    <ligand>
        <name>Fe cation</name>
        <dbReference type="ChEBI" id="CHEBI:24875"/>
        <note>catalytic</note>
    </ligand>
</feature>
<dbReference type="GO" id="GO:0008198">
    <property type="term" value="F:ferrous iron binding"/>
    <property type="evidence" value="ECO:0007669"/>
    <property type="project" value="TreeGrafter"/>
</dbReference>
<proteinExistence type="inferred from homology"/>
<dbReference type="EMBL" id="RBAH01000009">
    <property type="protein sequence ID" value="RKN84208.1"/>
    <property type="molecule type" value="Genomic_DNA"/>
</dbReference>
<evidence type="ECO:0000313" key="7">
    <source>
        <dbReference type="EMBL" id="RKN84208.1"/>
    </source>
</evidence>
<name>A0A3B0CHF9_9BACL</name>
<dbReference type="Proteomes" id="UP000282311">
    <property type="component" value="Unassembled WGS sequence"/>
</dbReference>
<comment type="caution">
    <text evidence="7">The sequence shown here is derived from an EMBL/GenBank/DDBJ whole genome shotgun (WGS) entry which is preliminary data.</text>
</comment>
<evidence type="ECO:0000256" key="4">
    <source>
        <dbReference type="ARBA" id="ARBA00023002"/>
    </source>
</evidence>
<sequence length="164" mass="18299">MLFLERLTEALLKLRQPSLHGLQEALGTLQGTKELIAPYVTEPEHLPYGRNVLFRSAYVEAIVVHIPAYRKTFIHDHGSSIGCAQVMEGSILNSIYTLNDLGETTFASQALVKEGQIVLAPNGQVHQMINPGNRRAVSLHLYTPPLAGTKSFRRDEEYVLDYVI</sequence>
<keyword evidence="4" id="KW-0560">Oxidoreductase</keyword>
<feature type="binding site" evidence="6">
    <location>
        <position position="75"/>
    </location>
    <ligand>
        <name>Fe cation</name>
        <dbReference type="ChEBI" id="CHEBI:24875"/>
        <note>catalytic</note>
    </ligand>
</feature>
<feature type="binding site" evidence="6">
    <location>
        <position position="77"/>
    </location>
    <ligand>
        <name>Fe cation</name>
        <dbReference type="ChEBI" id="CHEBI:24875"/>
        <note>catalytic</note>
    </ligand>
</feature>
<keyword evidence="5 6" id="KW-0408">Iron</keyword>
<accession>A0A3B0CHF9</accession>
<dbReference type="CDD" id="cd10548">
    <property type="entry name" value="cupin_CDO"/>
    <property type="match status" value="1"/>
</dbReference>
<keyword evidence="2 6" id="KW-0479">Metal-binding</keyword>
<evidence type="ECO:0000313" key="8">
    <source>
        <dbReference type="Proteomes" id="UP000282311"/>
    </source>
</evidence>
<evidence type="ECO:0000256" key="6">
    <source>
        <dbReference type="PIRSR" id="PIRSR610300-51"/>
    </source>
</evidence>
<dbReference type="SUPFAM" id="SSF51182">
    <property type="entry name" value="RmlC-like cupins"/>
    <property type="match status" value="1"/>
</dbReference>
<gene>
    <name evidence="7" type="ORF">D7M11_14470</name>
</gene>
<dbReference type="RefSeq" id="WP_120747943.1">
    <property type="nucleotide sequence ID" value="NZ_RBAH01000009.1"/>
</dbReference>
<keyword evidence="3 7" id="KW-0223">Dioxygenase</keyword>